<organism evidence="2 3">
    <name type="scientific">Tolypocladium paradoxum</name>
    <dbReference type="NCBI Taxonomy" id="94208"/>
    <lineage>
        <taxon>Eukaryota</taxon>
        <taxon>Fungi</taxon>
        <taxon>Dikarya</taxon>
        <taxon>Ascomycota</taxon>
        <taxon>Pezizomycotina</taxon>
        <taxon>Sordariomycetes</taxon>
        <taxon>Hypocreomycetidae</taxon>
        <taxon>Hypocreales</taxon>
        <taxon>Ophiocordycipitaceae</taxon>
        <taxon>Tolypocladium</taxon>
    </lineage>
</organism>
<feature type="region of interest" description="Disordered" evidence="1">
    <location>
        <begin position="16"/>
        <end position="37"/>
    </location>
</feature>
<protein>
    <submittedName>
        <fullName evidence="2">Uncharacterized protein</fullName>
    </submittedName>
</protein>
<reference evidence="2 3" key="1">
    <citation type="submission" date="2018-01" db="EMBL/GenBank/DDBJ databases">
        <title>Harnessing the power of phylogenomics to disentangle the directionality and signatures of interkingdom host jumping in the parasitic fungal genus Tolypocladium.</title>
        <authorList>
            <person name="Quandt C.A."/>
            <person name="Patterson W."/>
            <person name="Spatafora J.W."/>
        </authorList>
    </citation>
    <scope>NUCLEOTIDE SEQUENCE [LARGE SCALE GENOMIC DNA]</scope>
    <source>
        <strain evidence="2 3">NRBC 100945</strain>
    </source>
</reference>
<dbReference type="EMBL" id="PKSG01000276">
    <property type="protein sequence ID" value="POR37102.1"/>
    <property type="molecule type" value="Genomic_DNA"/>
</dbReference>
<keyword evidence="3" id="KW-1185">Reference proteome</keyword>
<comment type="caution">
    <text evidence="2">The sequence shown here is derived from an EMBL/GenBank/DDBJ whole genome shotgun (WGS) entry which is preliminary data.</text>
</comment>
<name>A0A2S4L3U2_9HYPO</name>
<gene>
    <name evidence="2" type="ORF">TPAR_02699</name>
</gene>
<feature type="non-terminal residue" evidence="2">
    <location>
        <position position="81"/>
    </location>
</feature>
<proteinExistence type="predicted"/>
<evidence type="ECO:0000313" key="3">
    <source>
        <dbReference type="Proteomes" id="UP000237481"/>
    </source>
</evidence>
<evidence type="ECO:0000256" key="1">
    <source>
        <dbReference type="SAM" id="MobiDB-lite"/>
    </source>
</evidence>
<accession>A0A2S4L3U2</accession>
<evidence type="ECO:0000313" key="2">
    <source>
        <dbReference type="EMBL" id="POR37102.1"/>
    </source>
</evidence>
<dbReference type="AlphaFoldDB" id="A0A2S4L3U2"/>
<dbReference type="PROSITE" id="PS51257">
    <property type="entry name" value="PROKAR_LIPOPROTEIN"/>
    <property type="match status" value="1"/>
</dbReference>
<feature type="compositionally biased region" description="Polar residues" evidence="1">
    <location>
        <begin position="16"/>
        <end position="26"/>
    </location>
</feature>
<sequence length="81" mass="9031">MDDHTYRQDMMQIIQATPAASTSSCRAHSRPPYPRRAQDPALVVEPDALAPQQPPLLVERDALAVARPLALEAAERHARRH</sequence>
<dbReference type="Proteomes" id="UP000237481">
    <property type="component" value="Unassembled WGS sequence"/>
</dbReference>